<dbReference type="EMBL" id="JACXVP010000010">
    <property type="protein sequence ID" value="KAG5579299.1"/>
    <property type="molecule type" value="Genomic_DNA"/>
</dbReference>
<reference evidence="2 3" key="1">
    <citation type="submission" date="2020-09" db="EMBL/GenBank/DDBJ databases">
        <title>De no assembly of potato wild relative species, Solanum commersonii.</title>
        <authorList>
            <person name="Cho K."/>
        </authorList>
    </citation>
    <scope>NUCLEOTIDE SEQUENCE [LARGE SCALE GENOMIC DNA]</scope>
    <source>
        <strain evidence="2">LZ3.2</strain>
        <tissue evidence="2">Leaf</tissue>
    </source>
</reference>
<comment type="caution">
    <text evidence="2">The sequence shown here is derived from an EMBL/GenBank/DDBJ whole genome shotgun (WGS) entry which is preliminary data.</text>
</comment>
<gene>
    <name evidence="2" type="ORF">H5410_049926</name>
</gene>
<accession>A0A9J5WTV1</accession>
<feature type="region of interest" description="Disordered" evidence="1">
    <location>
        <begin position="168"/>
        <end position="195"/>
    </location>
</feature>
<feature type="region of interest" description="Disordered" evidence="1">
    <location>
        <begin position="1"/>
        <end position="107"/>
    </location>
</feature>
<dbReference type="Proteomes" id="UP000824120">
    <property type="component" value="Chromosome 10"/>
</dbReference>
<feature type="compositionally biased region" description="Polar residues" evidence="1">
    <location>
        <begin position="1"/>
        <end position="13"/>
    </location>
</feature>
<dbReference type="AlphaFoldDB" id="A0A9J5WTV1"/>
<feature type="compositionally biased region" description="Basic and acidic residues" evidence="1">
    <location>
        <begin position="44"/>
        <end position="65"/>
    </location>
</feature>
<proteinExistence type="predicted"/>
<protein>
    <submittedName>
        <fullName evidence="2">Uncharacterized protein</fullName>
    </submittedName>
</protein>
<dbReference type="OrthoDB" id="1935339at2759"/>
<organism evidence="2 3">
    <name type="scientific">Solanum commersonii</name>
    <name type="common">Commerson's wild potato</name>
    <name type="synonym">Commerson's nightshade</name>
    <dbReference type="NCBI Taxonomy" id="4109"/>
    <lineage>
        <taxon>Eukaryota</taxon>
        <taxon>Viridiplantae</taxon>
        <taxon>Streptophyta</taxon>
        <taxon>Embryophyta</taxon>
        <taxon>Tracheophyta</taxon>
        <taxon>Spermatophyta</taxon>
        <taxon>Magnoliopsida</taxon>
        <taxon>eudicotyledons</taxon>
        <taxon>Gunneridae</taxon>
        <taxon>Pentapetalae</taxon>
        <taxon>asterids</taxon>
        <taxon>lamiids</taxon>
        <taxon>Solanales</taxon>
        <taxon>Solanaceae</taxon>
        <taxon>Solanoideae</taxon>
        <taxon>Solaneae</taxon>
        <taxon>Solanum</taxon>
    </lineage>
</organism>
<evidence type="ECO:0000313" key="3">
    <source>
        <dbReference type="Proteomes" id="UP000824120"/>
    </source>
</evidence>
<evidence type="ECO:0000313" key="2">
    <source>
        <dbReference type="EMBL" id="KAG5579299.1"/>
    </source>
</evidence>
<evidence type="ECO:0000256" key="1">
    <source>
        <dbReference type="SAM" id="MobiDB-lite"/>
    </source>
</evidence>
<sequence length="318" mass="35490">MVTAADSLTNNSVPVHKFSVNEDEQYEKVEVEEENSEGSVPLDDGNHKKDGTRILEPLGLKDHLRSGASTPKPVANPDTPMTEEGNDSCRISNSDERRGKNYSSLDDIHGDPDGALAGKGTVVLSDLQALKCDSGETTLESQPFGQKVSAEFTEGGHHEVLQDLQQTSSRLDAEETWARSVTPPADSRGGNKRPADRCEFYSRGWFINRSSCRFLLFFLKLVMLRSSCGFLHVRDYVISRNKDGVLDTAKMKNKVINGEGSKYTTERHCFSDFASSEVQCGGYQRLNSENDLHMHKDEDWSSMPFRDIGRETFGYKSY</sequence>
<keyword evidence="3" id="KW-1185">Reference proteome</keyword>
<feature type="compositionally biased region" description="Acidic residues" evidence="1">
    <location>
        <begin position="21"/>
        <end position="36"/>
    </location>
</feature>
<name>A0A9J5WTV1_SOLCO</name>